<dbReference type="InterPro" id="IPR008979">
    <property type="entry name" value="Galactose-bd-like_sf"/>
</dbReference>
<feature type="transmembrane region" description="Helical" evidence="1">
    <location>
        <begin position="44"/>
        <end position="60"/>
    </location>
</feature>
<feature type="transmembrane region" description="Helical" evidence="1">
    <location>
        <begin position="7"/>
        <end position="24"/>
    </location>
</feature>
<accession>A0A8J6Y2L9</accession>
<keyword evidence="1" id="KW-0812">Transmembrane</keyword>
<proteinExistence type="predicted"/>
<evidence type="ECO:0000256" key="1">
    <source>
        <dbReference type="SAM" id="Phobius"/>
    </source>
</evidence>
<dbReference type="Proteomes" id="UP000648239">
    <property type="component" value="Unassembled WGS sequence"/>
</dbReference>
<dbReference type="SUPFAM" id="SSF49785">
    <property type="entry name" value="Galactose-binding domain-like"/>
    <property type="match status" value="1"/>
</dbReference>
<feature type="transmembrane region" description="Helical" evidence="1">
    <location>
        <begin position="69"/>
        <end position="89"/>
    </location>
</feature>
<dbReference type="AlphaFoldDB" id="A0A8J6Y2L9"/>
<protein>
    <submittedName>
        <fullName evidence="2">Uncharacterized protein</fullName>
    </submittedName>
</protein>
<organism evidence="2 3">
    <name type="scientific">Candidatus Polarisedimenticola svalbardensis</name>
    <dbReference type="NCBI Taxonomy" id="2886004"/>
    <lineage>
        <taxon>Bacteria</taxon>
        <taxon>Pseudomonadati</taxon>
        <taxon>Acidobacteriota</taxon>
        <taxon>Candidatus Polarisedimenticolia</taxon>
        <taxon>Candidatus Polarisedimenticolales</taxon>
        <taxon>Candidatus Polarisedimenticolaceae</taxon>
        <taxon>Candidatus Polarisedimenticola</taxon>
    </lineage>
</organism>
<evidence type="ECO:0000313" key="2">
    <source>
        <dbReference type="EMBL" id="MBD3867929.1"/>
    </source>
</evidence>
<dbReference type="EMBL" id="JACXWD010000018">
    <property type="protein sequence ID" value="MBD3867929.1"/>
    <property type="molecule type" value="Genomic_DNA"/>
</dbReference>
<keyword evidence="1" id="KW-1133">Transmembrane helix</keyword>
<evidence type="ECO:0000313" key="3">
    <source>
        <dbReference type="Proteomes" id="UP000648239"/>
    </source>
</evidence>
<sequence length="320" mass="36001">MRFESRILVRVLALVGAVWLLGGLPKPADTLLWNAVYDAGHAPLFGFVALCILSLIRIVLPNMPAPKSYLFAFATTTALGAATELAQFFSVRDADAGDFIRNAAGAAVFLTFRAVLEKRPDGRPAVSSRGVRVGMSALAALLLLAVFVPVALRVSEYRARDRSFPVLCEFESRWERTFVQPVSAGLEPLELPAVFGEQAGRRCGRWTFYSRPWPGLALREPFPDWSDYRTLRFEVWSDLKLPVRLTLMAEDRRHDPGSDDRARVRFIVEPGWNEIRIELNEIRDAPPSRPLDMDQIALVMLYAKSPEEPFTLWVDSIRLE</sequence>
<feature type="transmembrane region" description="Helical" evidence="1">
    <location>
        <begin position="133"/>
        <end position="152"/>
    </location>
</feature>
<keyword evidence="1" id="KW-0472">Membrane</keyword>
<comment type="caution">
    <text evidence="2">The sequence shown here is derived from an EMBL/GenBank/DDBJ whole genome shotgun (WGS) entry which is preliminary data.</text>
</comment>
<name>A0A8J6Y2L9_9BACT</name>
<reference evidence="2 3" key="1">
    <citation type="submission" date="2020-08" db="EMBL/GenBank/DDBJ databases">
        <title>Acidobacteriota in marine sediments use diverse sulfur dissimilation pathways.</title>
        <authorList>
            <person name="Wasmund K."/>
        </authorList>
    </citation>
    <scope>NUCLEOTIDE SEQUENCE [LARGE SCALE GENOMIC DNA]</scope>
    <source>
        <strain evidence="2">MAG AM4</strain>
    </source>
</reference>
<gene>
    <name evidence="2" type="ORF">IFK94_07385</name>
</gene>